<organism evidence="2 3">
    <name type="scientific">Krasilnikoviella flava</name>
    <dbReference type="NCBI Taxonomy" id="526729"/>
    <lineage>
        <taxon>Bacteria</taxon>
        <taxon>Bacillati</taxon>
        <taxon>Actinomycetota</taxon>
        <taxon>Actinomycetes</taxon>
        <taxon>Micrococcales</taxon>
        <taxon>Promicromonosporaceae</taxon>
        <taxon>Krasilnikoviella</taxon>
    </lineage>
</organism>
<dbReference type="OrthoDB" id="9812295at2"/>
<accession>A0A1T5LHM1</accession>
<dbReference type="EMBL" id="FUZQ01000006">
    <property type="protein sequence ID" value="SKC75490.1"/>
    <property type="molecule type" value="Genomic_DNA"/>
</dbReference>
<keyword evidence="2" id="KW-0413">Isomerase</keyword>
<dbReference type="Pfam" id="PF13474">
    <property type="entry name" value="SnoaL_3"/>
    <property type="match status" value="1"/>
</dbReference>
<dbReference type="AlphaFoldDB" id="A0A1T5LHM1"/>
<proteinExistence type="predicted"/>
<dbReference type="Gene3D" id="3.10.450.50">
    <property type="match status" value="1"/>
</dbReference>
<protein>
    <submittedName>
        <fullName evidence="2">Ketosteroid isomerase homolog</fullName>
    </submittedName>
</protein>
<dbReference type="RefSeq" id="WP_079575734.1">
    <property type="nucleotide sequence ID" value="NZ_FUZQ01000006.1"/>
</dbReference>
<evidence type="ECO:0000313" key="3">
    <source>
        <dbReference type="Proteomes" id="UP000189777"/>
    </source>
</evidence>
<dbReference type="SUPFAM" id="SSF54427">
    <property type="entry name" value="NTF2-like"/>
    <property type="match status" value="1"/>
</dbReference>
<gene>
    <name evidence="2" type="ORF">SAMN04324258_3439</name>
</gene>
<name>A0A1T5LHM1_9MICO</name>
<reference evidence="2 3" key="1">
    <citation type="submission" date="2017-02" db="EMBL/GenBank/DDBJ databases">
        <authorList>
            <person name="Peterson S.W."/>
        </authorList>
    </citation>
    <scope>NUCLEOTIDE SEQUENCE [LARGE SCALE GENOMIC DNA]</scope>
    <source>
        <strain evidence="2 3">DSM 21481</strain>
    </source>
</reference>
<evidence type="ECO:0000313" key="2">
    <source>
        <dbReference type="EMBL" id="SKC75490.1"/>
    </source>
</evidence>
<sequence length="145" mass="15680">MTAPHDHEAAIRQLLASLVDGLRAKDLGALRALYATDVVSFDVEPPLQHVGVESKLATWTTVFATFDTLDYELRDLALTVDDRVAYGHAFGRLSGALHGGATTPGTWVRATFCLRRDGDRWLVAHDQVSLPVDLRTGAAATGLEP</sequence>
<evidence type="ECO:0000259" key="1">
    <source>
        <dbReference type="Pfam" id="PF13474"/>
    </source>
</evidence>
<dbReference type="STRING" id="526729.SAMN04324258_3439"/>
<feature type="domain" description="SnoaL-like" evidence="1">
    <location>
        <begin position="11"/>
        <end position="132"/>
    </location>
</feature>
<dbReference type="GO" id="GO:0016853">
    <property type="term" value="F:isomerase activity"/>
    <property type="evidence" value="ECO:0007669"/>
    <property type="project" value="UniProtKB-KW"/>
</dbReference>
<keyword evidence="3" id="KW-1185">Reference proteome</keyword>
<dbReference type="Proteomes" id="UP000189777">
    <property type="component" value="Unassembled WGS sequence"/>
</dbReference>
<dbReference type="InterPro" id="IPR032710">
    <property type="entry name" value="NTF2-like_dom_sf"/>
</dbReference>
<dbReference type="InterPro" id="IPR037401">
    <property type="entry name" value="SnoaL-like"/>
</dbReference>